<proteinExistence type="predicted"/>
<accession>A0ABN5C161</accession>
<evidence type="ECO:0000313" key="1">
    <source>
        <dbReference type="EMBL" id="ATC90787.1"/>
    </source>
</evidence>
<sequence length="55" mass="6199">MSDASLLFKLALLKIIKLNDSNVLANLLKLYKEKNERSADIGMCECLISKMLDLI</sequence>
<reference evidence="1 2" key="1">
    <citation type="submission" date="2015-06" db="EMBL/GenBank/DDBJ databases">
        <authorList>
            <person name="Xie B.-B."/>
            <person name="Rong J.-C."/>
            <person name="Qin Q.-L."/>
            <person name="Zhang Y.-Z."/>
        </authorList>
    </citation>
    <scope>NUCLEOTIDE SEQUENCE [LARGE SCALE GENOMIC DNA]</scope>
    <source>
        <strain evidence="1 2">KMM 3549</strain>
    </source>
</reference>
<keyword evidence="2" id="KW-1185">Reference proteome</keyword>
<dbReference type="Proteomes" id="UP000217258">
    <property type="component" value="Chromosome I"/>
</dbReference>
<protein>
    <submittedName>
        <fullName evidence="1">Uncharacterized protein</fullName>
    </submittedName>
</protein>
<organism evidence="1 2">
    <name type="scientific">Pseudoalteromonas issachenkonii</name>
    <dbReference type="NCBI Taxonomy" id="152297"/>
    <lineage>
        <taxon>Bacteria</taxon>
        <taxon>Pseudomonadati</taxon>
        <taxon>Pseudomonadota</taxon>
        <taxon>Gammaproteobacteria</taxon>
        <taxon>Alteromonadales</taxon>
        <taxon>Pseudoalteromonadaceae</taxon>
        <taxon>Pseudoalteromonas</taxon>
    </lineage>
</organism>
<name>A0ABN5C161_9GAMM</name>
<evidence type="ECO:0000313" key="2">
    <source>
        <dbReference type="Proteomes" id="UP000217258"/>
    </source>
</evidence>
<gene>
    <name evidence="1" type="ORF">PISS_a1916</name>
</gene>
<dbReference type="EMBL" id="CP011030">
    <property type="protein sequence ID" value="ATC90787.1"/>
    <property type="molecule type" value="Genomic_DNA"/>
</dbReference>